<sequence>MNSQSTTLRHVLGQEKPRVPCATEPGRNAASVVWPQLQSSGISIWDDFNLANLNASYGHILDAPFPEGLVDVPRPEQVLAGVSLTKEEDLNYLIGWNDQILQKALRFAKSHLDLHPGIVLEHEVMAPDQSAPMWLRHGARRAKINHVVRLDDSPSSTCLVVGLGKSSSRWSGRAVVGRLDNNMQKKLIWPLNQLANACEVAKTRYGYIQTDEEMVVCRFARDGSEWKVAIMPIPWSRNGCHVLTTDLALWWICMLAMSTHQPHDVVGEAQMVNVSDWDIVHLGRGRGWVRRHLYSGIEKPTSPPPPSSKY</sequence>
<gene>
    <name evidence="1" type="ORF">N0V84_004468</name>
</gene>
<comment type="caution">
    <text evidence="1">The sequence shown here is derived from an EMBL/GenBank/DDBJ whole genome shotgun (WGS) entry which is preliminary data.</text>
</comment>
<organism evidence="1 2">
    <name type="scientific">Fusarium piperis</name>
    <dbReference type="NCBI Taxonomy" id="1435070"/>
    <lineage>
        <taxon>Eukaryota</taxon>
        <taxon>Fungi</taxon>
        <taxon>Dikarya</taxon>
        <taxon>Ascomycota</taxon>
        <taxon>Pezizomycotina</taxon>
        <taxon>Sordariomycetes</taxon>
        <taxon>Hypocreomycetidae</taxon>
        <taxon>Hypocreales</taxon>
        <taxon>Nectriaceae</taxon>
        <taxon>Fusarium</taxon>
        <taxon>Fusarium solani species complex</taxon>
    </lineage>
</organism>
<accession>A0A9W9BQ84</accession>
<dbReference type="Proteomes" id="UP001140502">
    <property type="component" value="Unassembled WGS sequence"/>
</dbReference>
<evidence type="ECO:0000313" key="1">
    <source>
        <dbReference type="EMBL" id="KAJ4323205.1"/>
    </source>
</evidence>
<dbReference type="EMBL" id="JAPEUR010000073">
    <property type="protein sequence ID" value="KAJ4323205.1"/>
    <property type="molecule type" value="Genomic_DNA"/>
</dbReference>
<evidence type="ECO:0000313" key="2">
    <source>
        <dbReference type="Proteomes" id="UP001140502"/>
    </source>
</evidence>
<reference evidence="1" key="1">
    <citation type="submission" date="2022-10" db="EMBL/GenBank/DDBJ databases">
        <title>Tapping the CABI collections for fungal endophytes: first genome assemblies for Collariella, Neodidymelliopsis, Ascochyta clinopodiicola, Didymella pomorum, Didymosphaeria variabile, Neocosmospora piperis and Neocucurbitaria cava.</title>
        <authorList>
            <person name="Hill R."/>
        </authorList>
    </citation>
    <scope>NUCLEOTIDE SEQUENCE</scope>
    <source>
        <strain evidence="1">IMI 366586</strain>
    </source>
</reference>
<dbReference type="OrthoDB" id="4367324at2759"/>
<name>A0A9W9BQ84_9HYPO</name>
<keyword evidence="2" id="KW-1185">Reference proteome</keyword>
<proteinExistence type="predicted"/>
<dbReference type="AlphaFoldDB" id="A0A9W9BQ84"/>
<protein>
    <submittedName>
        <fullName evidence="1">Uncharacterized protein</fullName>
    </submittedName>
</protein>